<keyword evidence="2" id="KW-0812">Transmembrane</keyword>
<feature type="compositionally biased region" description="Acidic residues" evidence="1">
    <location>
        <begin position="1"/>
        <end position="11"/>
    </location>
</feature>
<protein>
    <submittedName>
        <fullName evidence="3">Protein of uncharacterized function (DUF1353)</fullName>
    </submittedName>
</protein>
<evidence type="ECO:0000256" key="1">
    <source>
        <dbReference type="SAM" id="MobiDB-lite"/>
    </source>
</evidence>
<evidence type="ECO:0000313" key="4">
    <source>
        <dbReference type="Proteomes" id="UP000255467"/>
    </source>
</evidence>
<reference evidence="3 4" key="1">
    <citation type="submission" date="2018-06" db="EMBL/GenBank/DDBJ databases">
        <authorList>
            <consortium name="Pathogen Informatics"/>
            <person name="Doyle S."/>
        </authorList>
    </citation>
    <scope>NUCLEOTIDE SEQUENCE [LARGE SCALE GENOMIC DNA]</scope>
    <source>
        <strain evidence="3 4">NCTC1934</strain>
    </source>
</reference>
<keyword evidence="2" id="KW-0472">Membrane</keyword>
<feature type="region of interest" description="Disordered" evidence="1">
    <location>
        <begin position="1"/>
        <end position="28"/>
    </location>
</feature>
<feature type="transmembrane region" description="Helical" evidence="2">
    <location>
        <begin position="309"/>
        <end position="331"/>
    </location>
</feature>
<proteinExistence type="predicted"/>
<evidence type="ECO:0000256" key="2">
    <source>
        <dbReference type="SAM" id="Phobius"/>
    </source>
</evidence>
<accession>A0A379JKE5</accession>
<dbReference type="RefSeq" id="WP_051037215.1">
    <property type="nucleotide sequence ID" value="NZ_UGRY01000005.1"/>
</dbReference>
<keyword evidence="2" id="KW-1133">Transmembrane helix</keyword>
<feature type="transmembrane region" description="Helical" evidence="2">
    <location>
        <begin position="273"/>
        <end position="297"/>
    </location>
</feature>
<feature type="compositionally biased region" description="Acidic residues" evidence="1">
    <location>
        <begin position="19"/>
        <end position="28"/>
    </location>
</feature>
<evidence type="ECO:0000313" key="3">
    <source>
        <dbReference type="EMBL" id="SUD48473.1"/>
    </source>
</evidence>
<name>A0A379JKE5_9NOCA</name>
<dbReference type="EMBL" id="UGRY01000005">
    <property type="protein sequence ID" value="SUD48473.1"/>
    <property type="molecule type" value="Genomic_DNA"/>
</dbReference>
<sequence length="332" mass="36427">MKLQVEQDDGPFYDGGEAPAEEAADAIDSEAVVVNVPSAESPEPRIESEESVGGFAAPPDLAIVLDRRFNHTTRREEFRLTRRIGYYDDAPEVGVGRILVPADLENWTTDLTSVPAFLTWLVPKTGAHLPAAILHDGLVLSGDEPASYIAEREIYRDEADRIFRDAMGKTGTGLIRRWMVWSAVTAATIYHARQVDWSRMQKWHYRGALWGSLLAIVLLGIWSTLDLLNFDGIPGVPWIGERPIPALIGGFAGAILIPLLLGTAWGKFRTAGWIIGPLVALIVPAIVPILLIGVVYIGVERLQEFSPPLARALAIVFVAALVVVFALSWWYA</sequence>
<feature type="transmembrane region" description="Helical" evidence="2">
    <location>
        <begin position="203"/>
        <end position="223"/>
    </location>
</feature>
<dbReference type="InterPro" id="IPR010767">
    <property type="entry name" value="Phage_CGC-2007_Cje0229"/>
</dbReference>
<dbReference type="AlphaFoldDB" id="A0A379JKE5"/>
<feature type="transmembrane region" description="Helical" evidence="2">
    <location>
        <begin position="243"/>
        <end position="261"/>
    </location>
</feature>
<organism evidence="3 4">
    <name type="scientific">Nocardia otitidiscaviarum</name>
    <dbReference type="NCBI Taxonomy" id="1823"/>
    <lineage>
        <taxon>Bacteria</taxon>
        <taxon>Bacillati</taxon>
        <taxon>Actinomycetota</taxon>
        <taxon>Actinomycetes</taxon>
        <taxon>Mycobacteriales</taxon>
        <taxon>Nocardiaceae</taxon>
        <taxon>Nocardia</taxon>
    </lineage>
</organism>
<dbReference type="Pfam" id="PF07087">
    <property type="entry name" value="DUF1353"/>
    <property type="match status" value="1"/>
</dbReference>
<gene>
    <name evidence="3" type="ORF">NCTC1934_05808</name>
</gene>
<dbReference type="Proteomes" id="UP000255467">
    <property type="component" value="Unassembled WGS sequence"/>
</dbReference>
<dbReference type="OrthoDB" id="4476615at2"/>
<keyword evidence="4" id="KW-1185">Reference proteome</keyword>